<keyword evidence="6" id="KW-1185">Reference proteome</keyword>
<evidence type="ECO:0000313" key="5">
    <source>
        <dbReference type="EMBL" id="ABK18868.1"/>
    </source>
</evidence>
<dbReference type="InterPro" id="IPR009010">
    <property type="entry name" value="Asp_de-COase-like_dom_sf"/>
</dbReference>
<dbReference type="Gene3D" id="3.40.50.740">
    <property type="match status" value="1"/>
</dbReference>
<evidence type="ECO:0000256" key="3">
    <source>
        <dbReference type="ARBA" id="ARBA00023014"/>
    </source>
</evidence>
<dbReference type="PANTHER" id="PTHR43742:SF6">
    <property type="entry name" value="OXIDOREDUCTASE YYAE-RELATED"/>
    <property type="match status" value="1"/>
</dbReference>
<protein>
    <submittedName>
        <fullName evidence="5">Molybdopterin oxidoreductase</fullName>
    </submittedName>
</protein>
<evidence type="ECO:0000256" key="1">
    <source>
        <dbReference type="ARBA" id="ARBA00022723"/>
    </source>
</evidence>
<dbReference type="Gene3D" id="2.40.40.20">
    <property type="match status" value="1"/>
</dbReference>
<dbReference type="Gene3D" id="3.40.228.10">
    <property type="entry name" value="Dimethylsulfoxide Reductase, domain 2"/>
    <property type="match status" value="1"/>
</dbReference>
<name>A0LN66_SYNFM</name>
<sequence length="637" mass="70067">MKTVTACTLDCPDSCSLVVETSPNGKTTLRGNPDHPVTAGFVCRKARNFVKRLRSPYRITSPLLRRGGEWLRLGWDEALDLCARKIGEYRREPQSILHVHGEGAKGVLKQASKLFFALLGSSRVKGSLCDSAGYVAYVADFGSRDNNSVTDLLNARAIVNWGRDLSRSSVHTAAVVERARRGGTRVLTVSPGGMSNASASDITVRIRPGTDRFLAAAVIRRLIERERIGEELLTHTKGWEDFRELVLARDPAGLAAACEVNDEDIERIYSFYADGGPVATIVGTGLQRYLHGGENVRFINALAVLSGNMGRSGGGSHYHLHSLHSVDFGWAKGPAESSRRTLVYPTIGRNILEASAPPVRMLWVNGSNFVNQAPDSLQTVRALEKIKFKVVVDAFMTDTARHADLVLPCALILEQEDIVASYLHDFVHHVKKVFDPPGEARTDYEILSELGRRLDPPILLPDPQTCFRAALDRPNIEGTLEELRAKCFIEAKRPAVAYPGMVFAHSDGKCRFPPELHPEPPPPEGYPLRLLTLIRGDSIHSQIPQEDQAARPTVWIAPENPFAESGERLENAWVVSPLGRLRVEVRLMAGLHPAVVLYRRGDWMSAGGGANRLIAAGLTDMGSGAPFYEQYVRLETE</sequence>
<reference evidence="5 6" key="1">
    <citation type="submission" date="2006-10" db="EMBL/GenBank/DDBJ databases">
        <title>Complete sequence of Syntrophobacter fumaroxidans MPOB.</title>
        <authorList>
            <consortium name="US DOE Joint Genome Institute"/>
            <person name="Copeland A."/>
            <person name="Lucas S."/>
            <person name="Lapidus A."/>
            <person name="Barry K."/>
            <person name="Detter J.C."/>
            <person name="Glavina del Rio T."/>
            <person name="Hammon N."/>
            <person name="Israni S."/>
            <person name="Pitluck S."/>
            <person name="Goltsman E.G."/>
            <person name="Martinez M."/>
            <person name="Schmutz J."/>
            <person name="Larimer F."/>
            <person name="Land M."/>
            <person name="Hauser L."/>
            <person name="Kyrpides N."/>
            <person name="Kim E."/>
            <person name="Boone D.R."/>
            <person name="Brockman F."/>
            <person name="Culley D."/>
            <person name="Ferry J."/>
            <person name="Gunsalus R."/>
            <person name="McInerney M.J."/>
            <person name="Morrison M."/>
            <person name="Plugge C."/>
            <person name="Rohlin L."/>
            <person name="Scholten J."/>
            <person name="Sieber J."/>
            <person name="Stams A.J.M."/>
            <person name="Worm P."/>
            <person name="Henstra A.M."/>
            <person name="Richardson P."/>
        </authorList>
    </citation>
    <scope>NUCLEOTIDE SEQUENCE [LARGE SCALE GENOMIC DNA]</scope>
    <source>
        <strain evidence="6">DSM 10017 / MPOB</strain>
    </source>
</reference>
<dbReference type="PROSITE" id="PS51669">
    <property type="entry name" value="4FE4S_MOW_BIS_MGD"/>
    <property type="match status" value="1"/>
</dbReference>
<dbReference type="AlphaFoldDB" id="A0LN66"/>
<organism evidence="5 6">
    <name type="scientific">Syntrophobacter fumaroxidans (strain DSM 10017 / MPOB)</name>
    <dbReference type="NCBI Taxonomy" id="335543"/>
    <lineage>
        <taxon>Bacteria</taxon>
        <taxon>Pseudomonadati</taxon>
        <taxon>Thermodesulfobacteriota</taxon>
        <taxon>Syntrophobacteria</taxon>
        <taxon>Syntrophobacterales</taxon>
        <taxon>Syntrophobacteraceae</taxon>
        <taxon>Syntrophobacter</taxon>
    </lineage>
</organism>
<evidence type="ECO:0000313" key="6">
    <source>
        <dbReference type="Proteomes" id="UP000001784"/>
    </source>
</evidence>
<dbReference type="EMBL" id="CP000478">
    <property type="protein sequence ID" value="ABK18868.1"/>
    <property type="molecule type" value="Genomic_DNA"/>
</dbReference>
<dbReference type="Gene3D" id="2.20.25.90">
    <property type="entry name" value="ADC-like domains"/>
    <property type="match status" value="1"/>
</dbReference>
<dbReference type="Gene3D" id="3.30.2070.10">
    <property type="entry name" value="Formate dehydrogenase/DMSO reductase"/>
    <property type="match status" value="1"/>
</dbReference>
<dbReference type="HOGENOM" id="CLU_000422_13_3_7"/>
<dbReference type="SMART" id="SM00926">
    <property type="entry name" value="Molybdop_Fe4S4"/>
    <property type="match status" value="1"/>
</dbReference>
<dbReference type="RefSeq" id="WP_011699993.1">
    <property type="nucleotide sequence ID" value="NC_008554.1"/>
</dbReference>
<keyword evidence="1" id="KW-0479">Metal-binding</keyword>
<dbReference type="Proteomes" id="UP000001784">
    <property type="component" value="Chromosome"/>
</dbReference>
<dbReference type="SUPFAM" id="SSF50692">
    <property type="entry name" value="ADC-like"/>
    <property type="match status" value="1"/>
</dbReference>
<accession>A0LN66</accession>
<keyword evidence="2" id="KW-0408">Iron</keyword>
<dbReference type="PANTHER" id="PTHR43742">
    <property type="entry name" value="TRIMETHYLAMINE-N-OXIDE REDUCTASE"/>
    <property type="match status" value="1"/>
</dbReference>
<dbReference type="InParanoid" id="A0LN66"/>
<dbReference type="eggNOG" id="COG0243">
    <property type="taxonomic scope" value="Bacteria"/>
</dbReference>
<dbReference type="STRING" id="335543.Sfum_3195"/>
<dbReference type="InterPro" id="IPR050612">
    <property type="entry name" value="Prok_Mopterin_Oxidored"/>
</dbReference>
<keyword evidence="3" id="KW-0411">Iron-sulfur</keyword>
<dbReference type="SUPFAM" id="SSF53706">
    <property type="entry name" value="Formate dehydrogenase/DMSO reductase, domains 1-3"/>
    <property type="match status" value="1"/>
</dbReference>
<dbReference type="InterPro" id="IPR006656">
    <property type="entry name" value="Mopterin_OxRdtase"/>
</dbReference>
<dbReference type="KEGG" id="sfu:Sfum_3195"/>
<gene>
    <name evidence="5" type="ordered locus">Sfum_3195</name>
</gene>
<dbReference type="GO" id="GO:0051536">
    <property type="term" value="F:iron-sulfur cluster binding"/>
    <property type="evidence" value="ECO:0007669"/>
    <property type="project" value="UniProtKB-KW"/>
</dbReference>
<dbReference type="GO" id="GO:0046872">
    <property type="term" value="F:metal ion binding"/>
    <property type="evidence" value="ECO:0007669"/>
    <property type="project" value="UniProtKB-KW"/>
</dbReference>
<evidence type="ECO:0000256" key="2">
    <source>
        <dbReference type="ARBA" id="ARBA00023004"/>
    </source>
</evidence>
<proteinExistence type="predicted"/>
<dbReference type="Pfam" id="PF04879">
    <property type="entry name" value="Molybdop_Fe4S4"/>
    <property type="match status" value="1"/>
</dbReference>
<dbReference type="InterPro" id="IPR006963">
    <property type="entry name" value="Mopterin_OxRdtase_4Fe-4S_dom"/>
</dbReference>
<feature type="domain" description="4Fe-4S Mo/W bis-MGD-type" evidence="4">
    <location>
        <begin position="1"/>
        <end position="57"/>
    </location>
</feature>
<dbReference type="OrthoDB" id="9810782at2"/>
<dbReference type="GO" id="GO:0016491">
    <property type="term" value="F:oxidoreductase activity"/>
    <property type="evidence" value="ECO:0007669"/>
    <property type="project" value="InterPro"/>
</dbReference>
<dbReference type="Pfam" id="PF00384">
    <property type="entry name" value="Molybdopterin"/>
    <property type="match status" value="1"/>
</dbReference>
<evidence type="ECO:0000259" key="4">
    <source>
        <dbReference type="PROSITE" id="PS51669"/>
    </source>
</evidence>